<protein>
    <submittedName>
        <fullName evidence="2">Phd-like antitoxin</fullName>
    </submittedName>
</protein>
<dbReference type="EMBL" id="CP026923">
    <property type="protein sequence ID" value="AVG24180.1"/>
    <property type="molecule type" value="Genomic_DNA"/>
</dbReference>
<organism evidence="2 3">
    <name type="scientific">Pontimonas salivibrio</name>
    <dbReference type="NCBI Taxonomy" id="1159327"/>
    <lineage>
        <taxon>Bacteria</taxon>
        <taxon>Bacillati</taxon>
        <taxon>Actinomycetota</taxon>
        <taxon>Actinomycetes</taxon>
        <taxon>Micrococcales</taxon>
        <taxon>Microbacteriaceae</taxon>
        <taxon>Pontimonas</taxon>
    </lineage>
</organism>
<gene>
    <name evidence="2" type="ORF">C3B54_111229</name>
</gene>
<dbReference type="Proteomes" id="UP000243077">
    <property type="component" value="Chromosome"/>
</dbReference>
<evidence type="ECO:0000313" key="3">
    <source>
        <dbReference type="Proteomes" id="UP000243077"/>
    </source>
</evidence>
<sequence length="73" mass="7775">MREAKTQLSSLVTAALAGDDVVLSRSGVSVARIVPLESPQEQSIFGIAAGKIPDMTDAQWEESDRALTAQFGR</sequence>
<dbReference type="SUPFAM" id="SSF143120">
    <property type="entry name" value="YefM-like"/>
    <property type="match status" value="1"/>
</dbReference>
<dbReference type="KEGG" id="psai:C3B54_111229"/>
<name>A0A2L2BR92_9MICO</name>
<evidence type="ECO:0000256" key="1">
    <source>
        <dbReference type="ARBA" id="ARBA00009981"/>
    </source>
</evidence>
<proteinExistence type="inferred from homology"/>
<dbReference type="AlphaFoldDB" id="A0A2L2BR92"/>
<comment type="similarity">
    <text evidence="1">Belongs to the phD/YefM antitoxin family.</text>
</comment>
<accession>A0A2L2BR92</accession>
<reference evidence="2 3" key="1">
    <citation type="submission" date="2018-02" db="EMBL/GenBank/DDBJ databases">
        <title>Complete genome of the streamlined marine actinobacterium Pontimonas salivibrio CL-TW6 adapted to coastal planktonic lifestype.</title>
        <authorList>
            <person name="Cho B.C."/>
            <person name="Hardies S.C."/>
            <person name="Jang G.I."/>
            <person name="Hwang C.Y."/>
        </authorList>
    </citation>
    <scope>NUCLEOTIDE SEQUENCE [LARGE SCALE GENOMIC DNA]</scope>
    <source>
        <strain evidence="2 3">CL-TW6</strain>
    </source>
</reference>
<evidence type="ECO:0000313" key="2">
    <source>
        <dbReference type="EMBL" id="AVG24180.1"/>
    </source>
</evidence>
<dbReference type="Gene3D" id="3.40.1620.10">
    <property type="entry name" value="YefM-like domain"/>
    <property type="match status" value="1"/>
</dbReference>
<keyword evidence="3" id="KW-1185">Reference proteome</keyword>
<dbReference type="InterPro" id="IPR036165">
    <property type="entry name" value="YefM-like_sf"/>
</dbReference>